<evidence type="ECO:0000313" key="5">
    <source>
        <dbReference type="Proteomes" id="UP000295722"/>
    </source>
</evidence>
<dbReference type="GO" id="GO:0003700">
    <property type="term" value="F:DNA-binding transcription factor activity"/>
    <property type="evidence" value="ECO:0007669"/>
    <property type="project" value="TreeGrafter"/>
</dbReference>
<dbReference type="Gene3D" id="1.10.357.10">
    <property type="entry name" value="Tetracycline Repressor, domain 2"/>
    <property type="match status" value="1"/>
</dbReference>
<dbReference type="InterPro" id="IPR009057">
    <property type="entry name" value="Homeodomain-like_sf"/>
</dbReference>
<dbReference type="OrthoDB" id="2356263at2"/>
<dbReference type="Pfam" id="PF09209">
    <property type="entry name" value="CecR_C"/>
    <property type="match status" value="1"/>
</dbReference>
<dbReference type="RefSeq" id="WP_133193110.1">
    <property type="nucleotide sequence ID" value="NZ_JBHUCW010000001.1"/>
</dbReference>
<dbReference type="GO" id="GO:0000976">
    <property type="term" value="F:transcription cis-regulatory region binding"/>
    <property type="evidence" value="ECO:0007669"/>
    <property type="project" value="TreeGrafter"/>
</dbReference>
<organism evidence="4 5">
    <name type="scientific">Paraburkholderia silviterrae</name>
    <dbReference type="NCBI Taxonomy" id="2528715"/>
    <lineage>
        <taxon>Bacteria</taxon>
        <taxon>Pseudomonadati</taxon>
        <taxon>Pseudomonadota</taxon>
        <taxon>Betaproteobacteria</taxon>
        <taxon>Burkholderiales</taxon>
        <taxon>Burkholderiaceae</taxon>
        <taxon>Paraburkholderia</taxon>
    </lineage>
</organism>
<keyword evidence="5" id="KW-1185">Reference proteome</keyword>
<protein>
    <submittedName>
        <fullName evidence="4">DUF1956 domain-containing protein</fullName>
    </submittedName>
</protein>
<dbReference type="PROSITE" id="PS50977">
    <property type="entry name" value="HTH_TETR_2"/>
    <property type="match status" value="1"/>
</dbReference>
<dbReference type="SUPFAM" id="SSF46689">
    <property type="entry name" value="Homeodomain-like"/>
    <property type="match status" value="1"/>
</dbReference>
<dbReference type="AlphaFoldDB" id="A0A4R5MG73"/>
<dbReference type="PANTHER" id="PTHR30055">
    <property type="entry name" value="HTH-TYPE TRANSCRIPTIONAL REGULATOR RUTR"/>
    <property type="match status" value="1"/>
</dbReference>
<dbReference type="Pfam" id="PF00440">
    <property type="entry name" value="TetR_N"/>
    <property type="match status" value="1"/>
</dbReference>
<proteinExistence type="predicted"/>
<dbReference type="SUPFAM" id="SSF48498">
    <property type="entry name" value="Tetracyclin repressor-like, C-terminal domain"/>
    <property type="match status" value="1"/>
</dbReference>
<dbReference type="InterPro" id="IPR015292">
    <property type="entry name" value="Tscrpt_reg_YbiH_C"/>
</dbReference>
<comment type="caution">
    <text evidence="4">The sequence shown here is derived from an EMBL/GenBank/DDBJ whole genome shotgun (WGS) entry which is preliminary data.</text>
</comment>
<dbReference type="InterPro" id="IPR050109">
    <property type="entry name" value="HTH-type_TetR-like_transc_reg"/>
</dbReference>
<dbReference type="PRINTS" id="PR00455">
    <property type="entry name" value="HTHTETR"/>
</dbReference>
<evidence type="ECO:0000313" key="4">
    <source>
        <dbReference type="EMBL" id="TDG26057.1"/>
    </source>
</evidence>
<dbReference type="Proteomes" id="UP000295722">
    <property type="component" value="Unassembled WGS sequence"/>
</dbReference>
<feature type="domain" description="HTH tetR-type" evidence="3">
    <location>
        <begin position="19"/>
        <end position="79"/>
    </location>
</feature>
<evidence type="ECO:0000256" key="1">
    <source>
        <dbReference type="ARBA" id="ARBA00023125"/>
    </source>
</evidence>
<reference evidence="4 5" key="1">
    <citation type="submission" date="2019-03" db="EMBL/GenBank/DDBJ databases">
        <title>Paraburkholderia sp. 4M-K11, isolated from subtropical forest soil.</title>
        <authorList>
            <person name="Gao Z.-H."/>
            <person name="Qiu L.-H."/>
        </authorList>
    </citation>
    <scope>NUCLEOTIDE SEQUENCE [LARGE SCALE GENOMIC DNA]</scope>
    <source>
        <strain evidence="4 5">4M-K11</strain>
    </source>
</reference>
<sequence length="244" mass="27459">MNEPKRLRRPTAGGYARGDETRRKIIEAAISLFGQHGFEGASTRDIAARAGVNAPALQYYFENKEGLYRACAESLADASWQAFEPAVLRARAALERNADTAALIDAFIDIQRIVADRTFVKHCEPDQRLFFAREQGGGEPEIGTEVLRERVRMPLNKVNTALLARITGLSADDPLTIVRMFSLYGQFLLFYVARQSTLTMLEWKDIDAEKAEFLKANVGEQTRVLLEHWSRERDAKRDRPAQGG</sequence>
<dbReference type="Gene3D" id="1.10.10.60">
    <property type="entry name" value="Homeodomain-like"/>
    <property type="match status" value="1"/>
</dbReference>
<keyword evidence="1 2" id="KW-0238">DNA-binding</keyword>
<gene>
    <name evidence="4" type="ORF">EYW47_01465</name>
</gene>
<evidence type="ECO:0000259" key="3">
    <source>
        <dbReference type="PROSITE" id="PS50977"/>
    </source>
</evidence>
<feature type="DNA-binding region" description="H-T-H motif" evidence="2">
    <location>
        <begin position="42"/>
        <end position="61"/>
    </location>
</feature>
<dbReference type="InterPro" id="IPR036271">
    <property type="entry name" value="Tet_transcr_reg_TetR-rel_C_sf"/>
</dbReference>
<dbReference type="PANTHER" id="PTHR30055:SF235">
    <property type="entry name" value="TRANSCRIPTIONAL REGULATORY PROTEIN"/>
    <property type="match status" value="1"/>
</dbReference>
<evidence type="ECO:0000256" key="2">
    <source>
        <dbReference type="PROSITE-ProRule" id="PRU00335"/>
    </source>
</evidence>
<dbReference type="InterPro" id="IPR001647">
    <property type="entry name" value="HTH_TetR"/>
</dbReference>
<dbReference type="EMBL" id="SMRP01000001">
    <property type="protein sequence ID" value="TDG26057.1"/>
    <property type="molecule type" value="Genomic_DNA"/>
</dbReference>
<accession>A0A4R5MG73</accession>
<name>A0A4R5MG73_9BURK</name>